<dbReference type="AlphaFoldDB" id="A0A0C7NA95"/>
<reference evidence="3 4" key="1">
    <citation type="submission" date="2014-12" db="EMBL/GenBank/DDBJ databases">
        <authorList>
            <person name="Neuveglise Cecile"/>
        </authorList>
    </citation>
    <scope>NUCLEOTIDE SEQUENCE [LARGE SCALE GENOMIC DNA]</scope>
    <source>
        <strain evidence="3 4">CBS 12615</strain>
    </source>
</reference>
<evidence type="ECO:0000256" key="2">
    <source>
        <dbReference type="SAM" id="SignalP"/>
    </source>
</evidence>
<evidence type="ECO:0000313" key="3">
    <source>
        <dbReference type="EMBL" id="CEP64786.1"/>
    </source>
</evidence>
<organism evidence="3 4">
    <name type="scientific">Lachancea lanzarotensis</name>
    <dbReference type="NCBI Taxonomy" id="1245769"/>
    <lineage>
        <taxon>Eukaryota</taxon>
        <taxon>Fungi</taxon>
        <taxon>Dikarya</taxon>
        <taxon>Ascomycota</taxon>
        <taxon>Saccharomycotina</taxon>
        <taxon>Saccharomycetes</taxon>
        <taxon>Saccharomycetales</taxon>
        <taxon>Saccharomycetaceae</taxon>
        <taxon>Lachancea</taxon>
    </lineage>
</organism>
<evidence type="ECO:0000313" key="4">
    <source>
        <dbReference type="Proteomes" id="UP000054304"/>
    </source>
</evidence>
<name>A0A0C7NA95_9SACH</name>
<dbReference type="OrthoDB" id="4035148at2759"/>
<dbReference type="GeneID" id="34688353"/>
<dbReference type="PROSITE" id="PS51257">
    <property type="entry name" value="PROKAR_LIPOPROTEIN"/>
    <property type="match status" value="1"/>
</dbReference>
<proteinExistence type="predicted"/>
<dbReference type="RefSeq" id="XP_022630989.1">
    <property type="nucleotide sequence ID" value="XM_022773554.1"/>
</dbReference>
<keyword evidence="1" id="KW-1133">Transmembrane helix</keyword>
<accession>A0A0C7NA95</accession>
<feature type="transmembrane region" description="Helical" evidence="1">
    <location>
        <begin position="250"/>
        <end position="274"/>
    </location>
</feature>
<evidence type="ECO:0000256" key="1">
    <source>
        <dbReference type="SAM" id="Phobius"/>
    </source>
</evidence>
<keyword evidence="1" id="KW-0472">Membrane</keyword>
<keyword evidence="1" id="KW-0812">Transmembrane</keyword>
<gene>
    <name evidence="3" type="ORF">LALA0_S13e02982g</name>
</gene>
<keyword evidence="2" id="KW-0732">Signal</keyword>
<sequence>MKYVSIYFYILFTFACAFQTQDDDCDVPFPWTAMSGMEWKIKSQGSETALNFDLSAAIPPAWVKSVDDAITKMEMHLLRLYALDSNVGIAEQIYTQCQSVKSSSNDLVLGLEGDEWGPVHHHLDQIIKKAIRNLEADFDVAFTDATTSATKLVQNSKKLTTALKEISVLVDNKFSPVTPNYTPDLHEFAHSIDELEVGRIIAEGIAKKIEQMVVGGDLHAAITEIANIFGDLGVLLTAYATGLAICAGNVIFVLCGVSILVCGGGTVIFICRLLQHLNNIYKVLGV</sequence>
<protein>
    <submittedName>
        <fullName evidence="3">LALA0S13e02982g1_1</fullName>
    </submittedName>
</protein>
<keyword evidence="4" id="KW-1185">Reference proteome</keyword>
<dbReference type="EMBL" id="LN736372">
    <property type="protein sequence ID" value="CEP64786.1"/>
    <property type="molecule type" value="Genomic_DNA"/>
</dbReference>
<dbReference type="Proteomes" id="UP000054304">
    <property type="component" value="Unassembled WGS sequence"/>
</dbReference>
<feature type="signal peptide" evidence="2">
    <location>
        <begin position="1"/>
        <end position="17"/>
    </location>
</feature>
<feature type="chain" id="PRO_5002203420" evidence="2">
    <location>
        <begin position="18"/>
        <end position="286"/>
    </location>
</feature>
<dbReference type="HOGENOM" id="CLU_973399_0_0_1"/>